<keyword evidence="2" id="KW-0805">Transcription regulation</keyword>
<gene>
    <name evidence="7" type="ORF">GCM10023185_16350</name>
</gene>
<organism evidence="7 8">
    <name type="scientific">Hymenobacter saemangeumensis</name>
    <dbReference type="NCBI Taxonomy" id="1084522"/>
    <lineage>
        <taxon>Bacteria</taxon>
        <taxon>Pseudomonadati</taxon>
        <taxon>Bacteroidota</taxon>
        <taxon>Cytophagia</taxon>
        <taxon>Cytophagales</taxon>
        <taxon>Hymenobacteraceae</taxon>
        <taxon>Hymenobacter</taxon>
    </lineage>
</organism>
<dbReference type="RefSeq" id="WP_345235536.1">
    <property type="nucleotide sequence ID" value="NZ_BAABGZ010000016.1"/>
</dbReference>
<dbReference type="InterPro" id="IPR007627">
    <property type="entry name" value="RNA_pol_sigma70_r2"/>
</dbReference>
<comment type="caution">
    <text evidence="7">The sequence shown here is derived from an EMBL/GenBank/DDBJ whole genome shotgun (WGS) entry which is preliminary data.</text>
</comment>
<keyword evidence="8" id="KW-1185">Reference proteome</keyword>
<evidence type="ECO:0000256" key="1">
    <source>
        <dbReference type="ARBA" id="ARBA00010641"/>
    </source>
</evidence>
<dbReference type="InterPro" id="IPR013249">
    <property type="entry name" value="RNA_pol_sigma70_r4_t2"/>
</dbReference>
<evidence type="ECO:0000256" key="4">
    <source>
        <dbReference type="ARBA" id="ARBA00023163"/>
    </source>
</evidence>
<name>A0ABP8I9Z0_9BACT</name>
<proteinExistence type="inferred from homology"/>
<dbReference type="PANTHER" id="PTHR43133">
    <property type="entry name" value="RNA POLYMERASE ECF-TYPE SIGMA FACTO"/>
    <property type="match status" value="1"/>
</dbReference>
<evidence type="ECO:0000259" key="6">
    <source>
        <dbReference type="Pfam" id="PF08281"/>
    </source>
</evidence>
<dbReference type="SUPFAM" id="SSF88659">
    <property type="entry name" value="Sigma3 and sigma4 domains of RNA polymerase sigma factors"/>
    <property type="match status" value="1"/>
</dbReference>
<dbReference type="Gene3D" id="1.10.10.10">
    <property type="entry name" value="Winged helix-like DNA-binding domain superfamily/Winged helix DNA-binding domain"/>
    <property type="match status" value="1"/>
</dbReference>
<protein>
    <submittedName>
        <fullName evidence="7">Sigma-70 family RNA polymerase sigma factor</fullName>
    </submittedName>
</protein>
<dbReference type="InterPro" id="IPR013325">
    <property type="entry name" value="RNA_pol_sigma_r2"/>
</dbReference>
<comment type="similarity">
    <text evidence="1">Belongs to the sigma-70 factor family. ECF subfamily.</text>
</comment>
<keyword evidence="4" id="KW-0804">Transcription</keyword>
<evidence type="ECO:0000256" key="3">
    <source>
        <dbReference type="ARBA" id="ARBA00023082"/>
    </source>
</evidence>
<dbReference type="Pfam" id="PF04542">
    <property type="entry name" value="Sigma70_r2"/>
    <property type="match status" value="1"/>
</dbReference>
<dbReference type="Pfam" id="PF08281">
    <property type="entry name" value="Sigma70_r4_2"/>
    <property type="match status" value="1"/>
</dbReference>
<keyword evidence="3" id="KW-0731">Sigma factor</keyword>
<evidence type="ECO:0000313" key="8">
    <source>
        <dbReference type="Proteomes" id="UP001501153"/>
    </source>
</evidence>
<sequence length="166" mass="18838">MPPVVSVDFTAALAQYQALLWRVCRLYCTDEDEQQDLYQEIMLQLWKAWPRYEGRAKLSTWLYRIALNVAISAVRERKRRPAAAPLSAATHALPAPAPDGPDSDELAALYRAIASLSQLDKALVLLYLEERPYEEIAEILGITANNARVKMHRAQDKLRHLLLPSK</sequence>
<reference evidence="8" key="1">
    <citation type="journal article" date="2019" name="Int. J. Syst. Evol. Microbiol.">
        <title>The Global Catalogue of Microorganisms (GCM) 10K type strain sequencing project: providing services to taxonomists for standard genome sequencing and annotation.</title>
        <authorList>
            <consortium name="The Broad Institute Genomics Platform"/>
            <consortium name="The Broad Institute Genome Sequencing Center for Infectious Disease"/>
            <person name="Wu L."/>
            <person name="Ma J."/>
        </authorList>
    </citation>
    <scope>NUCLEOTIDE SEQUENCE [LARGE SCALE GENOMIC DNA]</scope>
    <source>
        <strain evidence="8">JCM 17923</strain>
    </source>
</reference>
<dbReference type="InterPro" id="IPR014284">
    <property type="entry name" value="RNA_pol_sigma-70_dom"/>
</dbReference>
<evidence type="ECO:0000313" key="7">
    <source>
        <dbReference type="EMBL" id="GAA4354464.1"/>
    </source>
</evidence>
<dbReference type="InterPro" id="IPR036388">
    <property type="entry name" value="WH-like_DNA-bd_sf"/>
</dbReference>
<dbReference type="NCBIfam" id="TIGR02937">
    <property type="entry name" value="sigma70-ECF"/>
    <property type="match status" value="1"/>
</dbReference>
<evidence type="ECO:0000256" key="2">
    <source>
        <dbReference type="ARBA" id="ARBA00023015"/>
    </source>
</evidence>
<accession>A0ABP8I9Z0</accession>
<feature type="domain" description="RNA polymerase sigma-70 region 2" evidence="5">
    <location>
        <begin position="14"/>
        <end position="80"/>
    </location>
</feature>
<dbReference type="InterPro" id="IPR039425">
    <property type="entry name" value="RNA_pol_sigma-70-like"/>
</dbReference>
<evidence type="ECO:0000259" key="5">
    <source>
        <dbReference type="Pfam" id="PF04542"/>
    </source>
</evidence>
<feature type="domain" description="RNA polymerase sigma factor 70 region 4 type 2" evidence="6">
    <location>
        <begin position="107"/>
        <end position="154"/>
    </location>
</feature>
<dbReference type="EMBL" id="BAABGZ010000016">
    <property type="protein sequence ID" value="GAA4354464.1"/>
    <property type="molecule type" value="Genomic_DNA"/>
</dbReference>
<dbReference type="InterPro" id="IPR013324">
    <property type="entry name" value="RNA_pol_sigma_r3/r4-like"/>
</dbReference>
<dbReference type="Gene3D" id="1.10.1740.10">
    <property type="match status" value="1"/>
</dbReference>
<dbReference type="SUPFAM" id="SSF88946">
    <property type="entry name" value="Sigma2 domain of RNA polymerase sigma factors"/>
    <property type="match status" value="1"/>
</dbReference>
<dbReference type="PANTHER" id="PTHR43133:SF45">
    <property type="entry name" value="RNA POLYMERASE ECF-TYPE SIGMA FACTOR"/>
    <property type="match status" value="1"/>
</dbReference>
<dbReference type="Proteomes" id="UP001501153">
    <property type="component" value="Unassembled WGS sequence"/>
</dbReference>